<evidence type="ECO:0000259" key="1">
    <source>
        <dbReference type="Pfam" id="PF07238"/>
    </source>
</evidence>
<dbReference type="EMBL" id="JAMGBA010000001">
    <property type="protein sequence ID" value="MCL6698295.1"/>
    <property type="molecule type" value="Genomic_DNA"/>
</dbReference>
<protein>
    <submittedName>
        <fullName evidence="2">PilZ domain-containing protein</fullName>
    </submittedName>
</protein>
<reference evidence="2 3" key="1">
    <citation type="submission" date="2022-05" db="EMBL/GenBank/DDBJ databases">
        <authorList>
            <person name="Jo J.-H."/>
            <person name="Im W.-T."/>
        </authorList>
    </citation>
    <scope>NUCLEOTIDE SEQUENCE [LARGE SCALE GENOMIC DNA]</scope>
    <source>
        <strain evidence="2 3">NSE70-1</strain>
    </source>
</reference>
<accession>A0ABT0RUC1</accession>
<comment type="caution">
    <text evidence="2">The sequence shown here is derived from an EMBL/GenBank/DDBJ whole genome shotgun (WGS) entry which is preliminary data.</text>
</comment>
<sequence length="181" mass="19617">MDSATTVACEPAEHRHSSRTHLFVIATLCWNEGSTPAHIRNMSAKGALIEAAVLPQPGSLIVLKRGSLEVSGRVAWVSARQAGLAFGTLVDVSDWMSKRANAQQDRIDEIVTQLKSQDVVQNDAIEASTAGSRELLQLLRSDLVQLGNTLAADVILVATHPEIQLVDIALQRVERILKHLS</sequence>
<dbReference type="InterPro" id="IPR009875">
    <property type="entry name" value="PilZ_domain"/>
</dbReference>
<organism evidence="2 3">
    <name type="scientific">Sphingomonas caseinilyticus</name>
    <dbReference type="NCBI Taxonomy" id="2908205"/>
    <lineage>
        <taxon>Bacteria</taxon>
        <taxon>Pseudomonadati</taxon>
        <taxon>Pseudomonadota</taxon>
        <taxon>Alphaproteobacteria</taxon>
        <taxon>Sphingomonadales</taxon>
        <taxon>Sphingomonadaceae</taxon>
        <taxon>Sphingomonas</taxon>
    </lineage>
</organism>
<evidence type="ECO:0000313" key="2">
    <source>
        <dbReference type="EMBL" id="MCL6698295.1"/>
    </source>
</evidence>
<keyword evidence="3" id="KW-1185">Reference proteome</keyword>
<dbReference type="SUPFAM" id="SSF141371">
    <property type="entry name" value="PilZ domain-like"/>
    <property type="match status" value="1"/>
</dbReference>
<feature type="domain" description="PilZ" evidence="1">
    <location>
        <begin position="14"/>
        <end position="91"/>
    </location>
</feature>
<dbReference type="Proteomes" id="UP001203410">
    <property type="component" value="Unassembled WGS sequence"/>
</dbReference>
<proteinExistence type="predicted"/>
<dbReference type="Gene3D" id="2.40.10.220">
    <property type="entry name" value="predicted glycosyltransferase like domains"/>
    <property type="match status" value="1"/>
</dbReference>
<dbReference type="Pfam" id="PF07238">
    <property type="entry name" value="PilZ"/>
    <property type="match status" value="1"/>
</dbReference>
<dbReference type="RefSeq" id="WP_249903640.1">
    <property type="nucleotide sequence ID" value="NZ_JAMGBA010000001.1"/>
</dbReference>
<name>A0ABT0RUC1_9SPHN</name>
<gene>
    <name evidence="2" type="ORF">LZ496_05805</name>
</gene>
<evidence type="ECO:0000313" key="3">
    <source>
        <dbReference type="Proteomes" id="UP001203410"/>
    </source>
</evidence>